<organism evidence="2 3">
    <name type="scientific">Brassica cretica</name>
    <name type="common">Mustard</name>
    <dbReference type="NCBI Taxonomy" id="69181"/>
    <lineage>
        <taxon>Eukaryota</taxon>
        <taxon>Viridiplantae</taxon>
        <taxon>Streptophyta</taxon>
        <taxon>Embryophyta</taxon>
        <taxon>Tracheophyta</taxon>
        <taxon>Spermatophyta</taxon>
        <taxon>Magnoliopsida</taxon>
        <taxon>eudicotyledons</taxon>
        <taxon>Gunneridae</taxon>
        <taxon>Pentapetalae</taxon>
        <taxon>rosids</taxon>
        <taxon>malvids</taxon>
        <taxon>Brassicales</taxon>
        <taxon>Brassicaceae</taxon>
        <taxon>Brassiceae</taxon>
        <taxon>Brassica</taxon>
    </lineage>
</organism>
<gene>
    <name evidence="2" type="ORF">F2Q69_00042398</name>
</gene>
<protein>
    <submittedName>
        <fullName evidence="2">Uncharacterized protein</fullName>
    </submittedName>
</protein>
<feature type="transmembrane region" description="Helical" evidence="1">
    <location>
        <begin position="28"/>
        <end position="52"/>
    </location>
</feature>
<keyword evidence="1" id="KW-0812">Transmembrane</keyword>
<keyword evidence="1" id="KW-1133">Transmembrane helix</keyword>
<dbReference type="Proteomes" id="UP000712600">
    <property type="component" value="Unassembled WGS sequence"/>
</dbReference>
<keyword evidence="1" id="KW-0472">Membrane</keyword>
<reference evidence="2" key="1">
    <citation type="submission" date="2019-12" db="EMBL/GenBank/DDBJ databases">
        <title>Genome sequencing and annotation of Brassica cretica.</title>
        <authorList>
            <person name="Studholme D.J."/>
            <person name="Sarris P."/>
        </authorList>
    </citation>
    <scope>NUCLEOTIDE SEQUENCE</scope>
    <source>
        <strain evidence="2">PFS-109/04</strain>
        <tissue evidence="2">Leaf</tissue>
    </source>
</reference>
<evidence type="ECO:0000313" key="2">
    <source>
        <dbReference type="EMBL" id="KAF3502524.1"/>
    </source>
</evidence>
<accession>A0A8S9NBT4</accession>
<proteinExistence type="predicted"/>
<name>A0A8S9NBT4_BRACR</name>
<comment type="caution">
    <text evidence="2">The sequence shown here is derived from an EMBL/GenBank/DDBJ whole genome shotgun (WGS) entry which is preliminary data.</text>
</comment>
<dbReference type="PANTHER" id="PTHR34786">
    <property type="entry name" value="OS09G0504900 PROTEIN"/>
    <property type="match status" value="1"/>
</dbReference>
<dbReference type="AlphaFoldDB" id="A0A8S9NBT4"/>
<sequence>MCQSDDPLSFSEVRKEVQRSSAISEVELVNGISILLACSFFIGSSVTFLALLSRLRVLIQQILLDAVSVFNLVTSTSLEKQSVKIAHDGVFREFYPEDEECTTTFLYCVWKTDKYVLLETLQTSVSLLGGKNLLRITVSLGIFGSLENMLVMYLKPIH</sequence>
<evidence type="ECO:0000256" key="1">
    <source>
        <dbReference type="SAM" id="Phobius"/>
    </source>
</evidence>
<evidence type="ECO:0000313" key="3">
    <source>
        <dbReference type="Proteomes" id="UP000712600"/>
    </source>
</evidence>
<dbReference type="EMBL" id="QGKX02001621">
    <property type="protein sequence ID" value="KAF3502524.1"/>
    <property type="molecule type" value="Genomic_DNA"/>
</dbReference>
<dbReference type="PANTHER" id="PTHR34786:SF1">
    <property type="entry name" value="OS09G0504900 PROTEIN"/>
    <property type="match status" value="1"/>
</dbReference>